<protein>
    <submittedName>
        <fullName evidence="1">Uncharacterized protein</fullName>
    </submittedName>
</protein>
<dbReference type="RefSeq" id="WP_343132198.1">
    <property type="nucleotide sequence ID" value="NZ_JBCITK010000002.1"/>
</dbReference>
<organism evidence="1 2">
    <name type="scientific">Alkalicoccobacillus gibsonii</name>
    <dbReference type="NCBI Taxonomy" id="79881"/>
    <lineage>
        <taxon>Bacteria</taxon>
        <taxon>Bacillati</taxon>
        <taxon>Bacillota</taxon>
        <taxon>Bacilli</taxon>
        <taxon>Bacillales</taxon>
        <taxon>Bacillaceae</taxon>
        <taxon>Alkalicoccobacillus</taxon>
    </lineage>
</organism>
<keyword evidence="2" id="KW-1185">Reference proteome</keyword>
<proteinExistence type="predicted"/>
<name>A0ABU9VNP2_9BACI</name>
<evidence type="ECO:0000313" key="2">
    <source>
        <dbReference type="Proteomes" id="UP001418796"/>
    </source>
</evidence>
<dbReference type="EMBL" id="JBCITK010000002">
    <property type="protein sequence ID" value="MEN0645530.1"/>
    <property type="molecule type" value="Genomic_DNA"/>
</dbReference>
<evidence type="ECO:0000313" key="1">
    <source>
        <dbReference type="EMBL" id="MEN0645530.1"/>
    </source>
</evidence>
<comment type="caution">
    <text evidence="1">The sequence shown here is derived from an EMBL/GenBank/DDBJ whole genome shotgun (WGS) entry which is preliminary data.</text>
</comment>
<dbReference type="Proteomes" id="UP001418796">
    <property type="component" value="Unassembled WGS sequence"/>
</dbReference>
<accession>A0ABU9VNP2</accession>
<sequence>MQKLRNLLSELAEEPILIKSNSNFYQIKVQDLITLFPLLDSNDSQQAIEYIKKLVGLADTNFSIIIGLEKVGQHILEKLFNPKCFGYINDSIEYKLVNENNSRYYVYKVTHENKKSIIENIGTFTYRTYALSYIDFKSKTAS</sequence>
<gene>
    <name evidence="1" type="ORF">MKY91_20405</name>
</gene>
<reference evidence="1 2" key="1">
    <citation type="submission" date="2024-03" db="EMBL/GenBank/DDBJ databases">
        <title>Bacilli Hybrid Assemblies.</title>
        <authorList>
            <person name="Kovac J."/>
        </authorList>
    </citation>
    <scope>NUCLEOTIDE SEQUENCE [LARGE SCALE GENOMIC DNA]</scope>
    <source>
        <strain evidence="1 2">FSL R7-0666</strain>
    </source>
</reference>